<dbReference type="EMBL" id="JAQSVD010000003">
    <property type="protein sequence ID" value="MDE1470342.1"/>
    <property type="molecule type" value="Genomic_DNA"/>
</dbReference>
<proteinExistence type="predicted"/>
<dbReference type="Proteomes" id="UP001215087">
    <property type="component" value="Unassembled WGS sequence"/>
</dbReference>
<accession>A0ABT5UN32</accession>
<evidence type="ECO:0000313" key="2">
    <source>
        <dbReference type="Proteomes" id="UP001215087"/>
    </source>
</evidence>
<evidence type="ECO:0000313" key="1">
    <source>
        <dbReference type="EMBL" id="MDE1470342.1"/>
    </source>
</evidence>
<protein>
    <submittedName>
        <fullName evidence="1">Uncharacterized protein</fullName>
    </submittedName>
</protein>
<keyword evidence="2" id="KW-1185">Reference proteome</keyword>
<name>A0ABT5UN32_EUBLI</name>
<organism evidence="1 2">
    <name type="scientific">Eubacterium limosum</name>
    <dbReference type="NCBI Taxonomy" id="1736"/>
    <lineage>
        <taxon>Bacteria</taxon>
        <taxon>Bacillati</taxon>
        <taxon>Bacillota</taxon>
        <taxon>Clostridia</taxon>
        <taxon>Eubacteriales</taxon>
        <taxon>Eubacteriaceae</taxon>
        <taxon>Eubacterium</taxon>
    </lineage>
</organism>
<comment type="caution">
    <text evidence="1">The sequence shown here is derived from an EMBL/GenBank/DDBJ whole genome shotgun (WGS) entry which is preliminary data.</text>
</comment>
<sequence length="198" mass="22408">MEETKIYLVLTGGDIYRFDVLKENQTPESGAIEVTSADFEQFQSLLTMDKVVQVKTHPIPENGILGYLSVYPKEQPFLRIFDHEAGEYGFIIPDFYHIEETDIAITEEDKQSYMEREASGVHFRLKETLPEAGGLFDFVEAYEMKLPPLPPSETDILKEQLLQQQLATAEAIEKQETGKIELQLALAEFIESTLGGGE</sequence>
<reference evidence="1 2" key="1">
    <citation type="submission" date="2023-02" db="EMBL/GenBank/DDBJ databases">
        <title>Comparative genome analysis of Eubacterium limosum species.</title>
        <authorList>
            <person name="Bak J.E."/>
        </authorList>
    </citation>
    <scope>NUCLEOTIDE SEQUENCE [LARGE SCALE GENOMIC DNA]</scope>
    <source>
        <strain evidence="1 2">KGMB01548</strain>
    </source>
</reference>
<dbReference type="RefSeq" id="WP_227209676.1">
    <property type="nucleotide sequence ID" value="NZ_JAJCLO010000062.1"/>
</dbReference>
<gene>
    <name evidence="1" type="ORF">PTZ04_08730</name>
</gene>